<dbReference type="EMBL" id="CM042025">
    <property type="protein sequence ID" value="KAI3808814.1"/>
    <property type="molecule type" value="Genomic_DNA"/>
</dbReference>
<organism evidence="1 2">
    <name type="scientific">Smallanthus sonchifolius</name>
    <dbReference type="NCBI Taxonomy" id="185202"/>
    <lineage>
        <taxon>Eukaryota</taxon>
        <taxon>Viridiplantae</taxon>
        <taxon>Streptophyta</taxon>
        <taxon>Embryophyta</taxon>
        <taxon>Tracheophyta</taxon>
        <taxon>Spermatophyta</taxon>
        <taxon>Magnoliopsida</taxon>
        <taxon>eudicotyledons</taxon>
        <taxon>Gunneridae</taxon>
        <taxon>Pentapetalae</taxon>
        <taxon>asterids</taxon>
        <taxon>campanulids</taxon>
        <taxon>Asterales</taxon>
        <taxon>Asteraceae</taxon>
        <taxon>Asteroideae</taxon>
        <taxon>Heliantheae alliance</taxon>
        <taxon>Millerieae</taxon>
        <taxon>Smallanthus</taxon>
    </lineage>
</organism>
<accession>A0ACB9ILC3</accession>
<name>A0ACB9ILC3_9ASTR</name>
<protein>
    <submittedName>
        <fullName evidence="1">Uncharacterized protein</fullName>
    </submittedName>
</protein>
<proteinExistence type="predicted"/>
<sequence>MRSTIPEKRMMKHKKGLWSPDEDQKLTYYVLNHGHGFWSSVPINAAWRCNLTGLLVKIEMMKERFSKFLHGEDLVMEWCLYCFGYLDFRYKSMW</sequence>
<gene>
    <name evidence="1" type="ORF">L1987_24775</name>
</gene>
<reference evidence="2" key="1">
    <citation type="journal article" date="2022" name="Mol. Ecol. Resour.">
        <title>The genomes of chicory, endive, great burdock and yacon provide insights into Asteraceae palaeo-polyploidization history and plant inulin production.</title>
        <authorList>
            <person name="Fan W."/>
            <person name="Wang S."/>
            <person name="Wang H."/>
            <person name="Wang A."/>
            <person name="Jiang F."/>
            <person name="Liu H."/>
            <person name="Zhao H."/>
            <person name="Xu D."/>
            <person name="Zhang Y."/>
        </authorList>
    </citation>
    <scope>NUCLEOTIDE SEQUENCE [LARGE SCALE GENOMIC DNA]</scope>
    <source>
        <strain evidence="2">cv. Yunnan</strain>
    </source>
</reference>
<evidence type="ECO:0000313" key="1">
    <source>
        <dbReference type="EMBL" id="KAI3808814.1"/>
    </source>
</evidence>
<reference evidence="1 2" key="2">
    <citation type="journal article" date="2022" name="Mol. Ecol. Resour.">
        <title>The genomes of chicory, endive, great burdock and yacon provide insights into Asteraceae paleo-polyploidization history and plant inulin production.</title>
        <authorList>
            <person name="Fan W."/>
            <person name="Wang S."/>
            <person name="Wang H."/>
            <person name="Wang A."/>
            <person name="Jiang F."/>
            <person name="Liu H."/>
            <person name="Zhao H."/>
            <person name="Xu D."/>
            <person name="Zhang Y."/>
        </authorList>
    </citation>
    <scope>NUCLEOTIDE SEQUENCE [LARGE SCALE GENOMIC DNA]</scope>
    <source>
        <strain evidence="2">cv. Yunnan</strain>
        <tissue evidence="1">Leaves</tissue>
    </source>
</reference>
<dbReference type="Proteomes" id="UP001056120">
    <property type="component" value="Linkage Group LG08"/>
</dbReference>
<keyword evidence="2" id="KW-1185">Reference proteome</keyword>
<evidence type="ECO:0000313" key="2">
    <source>
        <dbReference type="Proteomes" id="UP001056120"/>
    </source>
</evidence>
<comment type="caution">
    <text evidence="1">The sequence shown here is derived from an EMBL/GenBank/DDBJ whole genome shotgun (WGS) entry which is preliminary data.</text>
</comment>